<dbReference type="OMA" id="SGPFFMF"/>
<evidence type="ECO:0000259" key="7">
    <source>
        <dbReference type="PROSITE" id="PS51369"/>
    </source>
</evidence>
<keyword evidence="4" id="KW-0804">Transcription</keyword>
<sequence length="324" mass="34315">MESNPTHDGDDTSEKLSPPMVEPTESSSPCLSPSQALQMKEEAMDVEQGVDVSLPMNVIPMPLTVAKRPSKDRHTKVEGRGRRIRMPATCAARIFQLTRELGHKSDGETIRWLLEHAEPAIIEATGTGTVPAIAVSVGGTLKIPTSSAARPDGEETPKKRRRRASNSEFIDVNENHVSVSSGLAPIAQTAYGGVASGGGVVPLWNGNASGPFFMFPNASNPPQYWAIPATAAPFFNVQARPISGFVSALQMHEQDRHSSDGGASDSVNSSSTVGSSMSSVSVTTAVASSSSAATTTQILRDFSLEIYDKKELQFLGQAPPSSKP</sequence>
<proteinExistence type="predicted"/>
<evidence type="ECO:0000313" key="9">
    <source>
        <dbReference type="Proteomes" id="UP000000226"/>
    </source>
</evidence>
<feature type="compositionally biased region" description="Low complexity" evidence="6">
    <location>
        <begin position="260"/>
        <end position="276"/>
    </location>
</feature>
<feature type="domain" description="TCP" evidence="7">
    <location>
        <begin position="70"/>
        <end position="124"/>
    </location>
</feature>
<dbReference type="Gramene" id="ESW15354">
    <property type="protein sequence ID" value="ESW15354"/>
    <property type="gene ID" value="PHAVU_007G065900g"/>
</dbReference>
<organism evidence="8 9">
    <name type="scientific">Phaseolus vulgaris</name>
    <name type="common">Kidney bean</name>
    <name type="synonym">French bean</name>
    <dbReference type="NCBI Taxonomy" id="3885"/>
    <lineage>
        <taxon>Eukaryota</taxon>
        <taxon>Viridiplantae</taxon>
        <taxon>Streptophyta</taxon>
        <taxon>Embryophyta</taxon>
        <taxon>Tracheophyta</taxon>
        <taxon>Spermatophyta</taxon>
        <taxon>Magnoliopsida</taxon>
        <taxon>eudicotyledons</taxon>
        <taxon>Gunneridae</taxon>
        <taxon>Pentapetalae</taxon>
        <taxon>rosids</taxon>
        <taxon>fabids</taxon>
        <taxon>Fabales</taxon>
        <taxon>Fabaceae</taxon>
        <taxon>Papilionoideae</taxon>
        <taxon>50 kb inversion clade</taxon>
        <taxon>NPAAA clade</taxon>
        <taxon>indigoferoid/millettioid clade</taxon>
        <taxon>Phaseoleae</taxon>
        <taxon>Phaseolus</taxon>
    </lineage>
</organism>
<dbReference type="Pfam" id="PF03634">
    <property type="entry name" value="TCP"/>
    <property type="match status" value="1"/>
</dbReference>
<dbReference type="PROSITE" id="PS51369">
    <property type="entry name" value="TCP"/>
    <property type="match status" value="1"/>
</dbReference>
<keyword evidence="9" id="KW-1185">Reference proteome</keyword>
<feature type="compositionally biased region" description="Polar residues" evidence="6">
    <location>
        <begin position="24"/>
        <end position="36"/>
    </location>
</feature>
<accession>V7BC02</accession>
<dbReference type="eggNOG" id="ENOG502RXJ1">
    <property type="taxonomic scope" value="Eukaryota"/>
</dbReference>
<dbReference type="EMBL" id="CM002294">
    <property type="protein sequence ID" value="ESW15354.1"/>
    <property type="molecule type" value="Genomic_DNA"/>
</dbReference>
<dbReference type="AlphaFoldDB" id="V7BC02"/>
<evidence type="ECO:0000256" key="3">
    <source>
        <dbReference type="ARBA" id="ARBA00023125"/>
    </source>
</evidence>
<reference evidence="9" key="1">
    <citation type="journal article" date="2014" name="Nat. Genet.">
        <title>A reference genome for common bean and genome-wide analysis of dual domestications.</title>
        <authorList>
            <person name="Schmutz J."/>
            <person name="McClean P.E."/>
            <person name="Mamidi S."/>
            <person name="Wu G.A."/>
            <person name="Cannon S.B."/>
            <person name="Grimwood J."/>
            <person name="Jenkins J."/>
            <person name="Shu S."/>
            <person name="Song Q."/>
            <person name="Chavarro C."/>
            <person name="Torres-Torres M."/>
            <person name="Geffroy V."/>
            <person name="Moghaddam S.M."/>
            <person name="Gao D."/>
            <person name="Abernathy B."/>
            <person name="Barry K."/>
            <person name="Blair M."/>
            <person name="Brick M.A."/>
            <person name="Chovatia M."/>
            <person name="Gepts P."/>
            <person name="Goodstein D.M."/>
            <person name="Gonzales M."/>
            <person name="Hellsten U."/>
            <person name="Hyten D.L."/>
            <person name="Jia G."/>
            <person name="Kelly J.D."/>
            <person name="Kudrna D."/>
            <person name="Lee R."/>
            <person name="Richard M.M."/>
            <person name="Miklas P.N."/>
            <person name="Osorno J.M."/>
            <person name="Rodrigues J."/>
            <person name="Thareau V."/>
            <person name="Urrea C.A."/>
            <person name="Wang M."/>
            <person name="Yu Y."/>
            <person name="Zhang M."/>
            <person name="Wing R.A."/>
            <person name="Cregan P.B."/>
            <person name="Rokhsar D.S."/>
            <person name="Jackson S.A."/>
        </authorList>
    </citation>
    <scope>NUCLEOTIDE SEQUENCE [LARGE SCALE GENOMIC DNA]</scope>
    <source>
        <strain evidence="9">cv. G19833</strain>
    </source>
</reference>
<dbReference type="SMR" id="V7BC02"/>
<evidence type="ECO:0000256" key="5">
    <source>
        <dbReference type="ARBA" id="ARBA00023242"/>
    </source>
</evidence>
<keyword evidence="2" id="KW-0805">Transcription regulation</keyword>
<dbReference type="PANTHER" id="PTHR31072:SF242">
    <property type="entry name" value="TRANSCRIPTION FACTOR TCP19"/>
    <property type="match status" value="1"/>
</dbReference>
<dbReference type="GO" id="GO:0005634">
    <property type="term" value="C:nucleus"/>
    <property type="evidence" value="ECO:0007669"/>
    <property type="project" value="UniProtKB-SubCell"/>
</dbReference>
<evidence type="ECO:0000256" key="2">
    <source>
        <dbReference type="ARBA" id="ARBA00023015"/>
    </source>
</evidence>
<dbReference type="GO" id="GO:0003700">
    <property type="term" value="F:DNA-binding transcription factor activity"/>
    <property type="evidence" value="ECO:0007669"/>
    <property type="project" value="InterPro"/>
</dbReference>
<dbReference type="PhylomeDB" id="V7BC02"/>
<feature type="region of interest" description="Disordered" evidence="6">
    <location>
        <begin position="143"/>
        <end position="166"/>
    </location>
</feature>
<dbReference type="InterPro" id="IPR005333">
    <property type="entry name" value="Transcription_factor_TCP"/>
</dbReference>
<comment type="subcellular location">
    <subcellularLocation>
        <location evidence="1">Nucleus</location>
    </subcellularLocation>
</comment>
<protein>
    <recommendedName>
        <fullName evidence="7">TCP domain-containing protein</fullName>
    </recommendedName>
</protein>
<keyword evidence="5" id="KW-0539">Nucleus</keyword>
<dbReference type="OrthoDB" id="1928965at2759"/>
<evidence type="ECO:0000256" key="1">
    <source>
        <dbReference type="ARBA" id="ARBA00004123"/>
    </source>
</evidence>
<evidence type="ECO:0000256" key="4">
    <source>
        <dbReference type="ARBA" id="ARBA00023163"/>
    </source>
</evidence>
<dbReference type="PANTHER" id="PTHR31072">
    <property type="entry name" value="TRANSCRIPTION FACTOR TCP4-RELATED"/>
    <property type="match status" value="1"/>
</dbReference>
<name>V7BC02_PHAVU</name>
<keyword evidence="3" id="KW-0238">DNA-binding</keyword>
<feature type="region of interest" description="Disordered" evidence="6">
    <location>
        <begin position="1"/>
        <end position="36"/>
    </location>
</feature>
<feature type="region of interest" description="Disordered" evidence="6">
    <location>
        <begin position="251"/>
        <end position="276"/>
    </location>
</feature>
<gene>
    <name evidence="8" type="ORF">PHAVU_007G065900g</name>
</gene>
<dbReference type="InterPro" id="IPR017887">
    <property type="entry name" value="TF_TCP_subgr"/>
</dbReference>
<dbReference type="Proteomes" id="UP000000226">
    <property type="component" value="Chromosome 7"/>
</dbReference>
<dbReference type="STRING" id="3885.V7BC02"/>
<dbReference type="GO" id="GO:0031347">
    <property type="term" value="P:regulation of defense response"/>
    <property type="evidence" value="ECO:0007669"/>
    <property type="project" value="EnsemblPlants"/>
</dbReference>
<dbReference type="GO" id="GO:0000976">
    <property type="term" value="F:transcription cis-regulatory region binding"/>
    <property type="evidence" value="ECO:0007669"/>
    <property type="project" value="EnsemblPlants"/>
</dbReference>
<evidence type="ECO:0000313" key="8">
    <source>
        <dbReference type="EMBL" id="ESW15354.1"/>
    </source>
</evidence>
<evidence type="ECO:0000256" key="6">
    <source>
        <dbReference type="SAM" id="MobiDB-lite"/>
    </source>
</evidence>
<feature type="compositionally biased region" description="Basic and acidic residues" evidence="6">
    <location>
        <begin position="1"/>
        <end position="14"/>
    </location>
</feature>